<evidence type="ECO:0000256" key="1">
    <source>
        <dbReference type="SAM" id="MobiDB-lite"/>
    </source>
</evidence>
<dbReference type="OrthoDB" id="291778at2"/>
<accession>A0A517YTV6</accession>
<sequence length="355" mass="40089">MLRPFRHTSVNILAALLIITLFLPACTAPYSSKKQNSLSQSEIDKLKEISSFVEQLKAQPQLAEQPMPTQPAPPLTTNIKPSQPNPSPQQANQAPIVEEPTTPPVAISVDLKNPLAGLEQQEILSELIRRSREENSPALQKAMLAASLSLLDQNQEMDWSITTKLSPNQKRMVERYHAMLLALYSQAADSKYKLDRAKIDLQLNSLFGNQPLNITTAKLIYSVLSYGVYKPFESTTFLAGKDNRLALYCELDNYKINQTPNDQYEANLKQEISLYDSNGYQVWKHEAKRIKDVCRNPRRDFYTAMKFTLPARIGVGKFRLKIRITDENNDAVAETSIPISFVANYKVNSVLESKK</sequence>
<name>A0A517YTV6_9BACT</name>
<gene>
    <name evidence="2" type="ORF">KS4_17210</name>
</gene>
<dbReference type="Proteomes" id="UP000317369">
    <property type="component" value="Chromosome"/>
</dbReference>
<feature type="region of interest" description="Disordered" evidence="1">
    <location>
        <begin position="61"/>
        <end position="95"/>
    </location>
</feature>
<proteinExistence type="predicted"/>
<evidence type="ECO:0000313" key="2">
    <source>
        <dbReference type="EMBL" id="QDU33665.1"/>
    </source>
</evidence>
<reference evidence="2 3" key="1">
    <citation type="submission" date="2019-02" db="EMBL/GenBank/DDBJ databases">
        <title>Deep-cultivation of Planctomycetes and their phenomic and genomic characterization uncovers novel biology.</title>
        <authorList>
            <person name="Wiegand S."/>
            <person name="Jogler M."/>
            <person name="Boedeker C."/>
            <person name="Pinto D."/>
            <person name="Vollmers J."/>
            <person name="Rivas-Marin E."/>
            <person name="Kohn T."/>
            <person name="Peeters S.H."/>
            <person name="Heuer A."/>
            <person name="Rast P."/>
            <person name="Oberbeckmann S."/>
            <person name="Bunk B."/>
            <person name="Jeske O."/>
            <person name="Meyerdierks A."/>
            <person name="Storesund J.E."/>
            <person name="Kallscheuer N."/>
            <person name="Luecker S."/>
            <person name="Lage O.M."/>
            <person name="Pohl T."/>
            <person name="Merkel B.J."/>
            <person name="Hornburger P."/>
            <person name="Mueller R.-W."/>
            <person name="Bruemmer F."/>
            <person name="Labrenz M."/>
            <person name="Spormann A.M."/>
            <person name="Op den Camp H."/>
            <person name="Overmann J."/>
            <person name="Amann R."/>
            <person name="Jetten M.S.M."/>
            <person name="Mascher T."/>
            <person name="Medema M.H."/>
            <person name="Devos D.P."/>
            <person name="Kaster A.-K."/>
            <person name="Ovreas L."/>
            <person name="Rohde M."/>
            <person name="Galperin M.Y."/>
            <person name="Jogler C."/>
        </authorList>
    </citation>
    <scope>NUCLEOTIDE SEQUENCE [LARGE SCALE GENOMIC DNA]</scope>
    <source>
        <strain evidence="2 3">KS4</strain>
    </source>
</reference>
<dbReference type="AlphaFoldDB" id="A0A517YTV6"/>
<protein>
    <submittedName>
        <fullName evidence="2">Uncharacterized protein</fullName>
    </submittedName>
</protein>
<organism evidence="2 3">
    <name type="scientific">Poriferisphaera corsica</name>
    <dbReference type="NCBI Taxonomy" id="2528020"/>
    <lineage>
        <taxon>Bacteria</taxon>
        <taxon>Pseudomonadati</taxon>
        <taxon>Planctomycetota</taxon>
        <taxon>Phycisphaerae</taxon>
        <taxon>Phycisphaerales</taxon>
        <taxon>Phycisphaeraceae</taxon>
        <taxon>Poriferisphaera</taxon>
    </lineage>
</organism>
<dbReference type="RefSeq" id="WP_145076882.1">
    <property type="nucleotide sequence ID" value="NZ_CP036425.1"/>
</dbReference>
<dbReference type="KEGG" id="pcor:KS4_17210"/>
<evidence type="ECO:0000313" key="3">
    <source>
        <dbReference type="Proteomes" id="UP000317369"/>
    </source>
</evidence>
<dbReference type="EMBL" id="CP036425">
    <property type="protein sequence ID" value="QDU33665.1"/>
    <property type="molecule type" value="Genomic_DNA"/>
</dbReference>
<keyword evidence="3" id="KW-1185">Reference proteome</keyword>